<dbReference type="EMBL" id="JALJOT010000002">
    <property type="protein sequence ID" value="KAK9917360.1"/>
    <property type="molecule type" value="Genomic_DNA"/>
</dbReference>
<evidence type="ECO:0000313" key="8">
    <source>
        <dbReference type="EMBL" id="KAK9917360.1"/>
    </source>
</evidence>
<proteinExistence type="predicted"/>
<evidence type="ECO:0000256" key="5">
    <source>
        <dbReference type="ARBA" id="ARBA00023136"/>
    </source>
</evidence>
<keyword evidence="9" id="KW-1185">Reference proteome</keyword>
<evidence type="ECO:0008006" key="10">
    <source>
        <dbReference type="Google" id="ProtNLM"/>
    </source>
</evidence>
<evidence type="ECO:0000256" key="3">
    <source>
        <dbReference type="ARBA" id="ARBA00022692"/>
    </source>
</evidence>
<protein>
    <recommendedName>
        <fullName evidence="10">EamA domain-containing protein</fullName>
    </recommendedName>
</protein>
<feature type="region of interest" description="Disordered" evidence="6">
    <location>
        <begin position="156"/>
        <end position="193"/>
    </location>
</feature>
<dbReference type="PANTHER" id="PTHR42920">
    <property type="entry name" value="OS03G0707200 PROTEIN-RELATED"/>
    <property type="match status" value="1"/>
</dbReference>
<feature type="transmembrane region" description="Helical" evidence="7">
    <location>
        <begin position="124"/>
        <end position="145"/>
    </location>
</feature>
<keyword evidence="5 7" id="KW-0472">Membrane</keyword>
<feature type="transmembrane region" description="Helical" evidence="7">
    <location>
        <begin position="457"/>
        <end position="477"/>
    </location>
</feature>
<accession>A0ABR2Z039</accession>
<evidence type="ECO:0000313" key="9">
    <source>
        <dbReference type="Proteomes" id="UP001491310"/>
    </source>
</evidence>
<sequence>MHCTVCIAVQGRPASLLYSQKSHSTPVTNAFNYFSQHREAAILIPLRHRNLRDYKCASKRVAGSWREQLHVSAESGSSKMAPDHNAAITGQVLILYSALTCASTPVALRYLYLQPHPPASPVLAAVQTGFAAVIMCVISGGLRLWKKGGEGHSEVAVTSDDEEWQVENLSSREAPEQGGMRRRGSDSQGLLERNGSSFSVESAVLPESSNEGRKGSKGRVRRILESAEPAMQPLLRLGARIGKPLAKLLNSRAKSLRWAGAELGLLAFLANSVMIYGFMFTTIAKGAFLIRASIIFTPLLCTVAGESVPMGLWAGSLMGFAGSVMISLDPSHASSSSAGASAAAGPLGLQPEVWGDLVLVLSACLWSFVMVRQSRHAPNYVAFPLGTFKVLTMAVLSLGWLGAAALSEVQQGQPVVALWEGFRDPLSWLVLLWPAVGQYSTGEAAQVAGQARISASAGQIILAMDPVISILLGLLVARDETQMGPLGWVGGATLMGACILASFYARSEQ</sequence>
<feature type="transmembrane region" description="Helical" evidence="7">
    <location>
        <begin position="483"/>
        <end position="505"/>
    </location>
</feature>
<dbReference type="PANTHER" id="PTHR42920:SF23">
    <property type="entry name" value="EAMA DOMAIN-CONTAINING PROTEIN"/>
    <property type="match status" value="1"/>
</dbReference>
<feature type="transmembrane region" description="Helical" evidence="7">
    <location>
        <begin position="93"/>
        <end position="112"/>
    </location>
</feature>
<evidence type="ECO:0000256" key="2">
    <source>
        <dbReference type="ARBA" id="ARBA00022475"/>
    </source>
</evidence>
<gene>
    <name evidence="8" type="ORF">WJX75_003531</name>
</gene>
<evidence type="ECO:0000256" key="1">
    <source>
        <dbReference type="ARBA" id="ARBA00004651"/>
    </source>
</evidence>
<feature type="transmembrane region" description="Helical" evidence="7">
    <location>
        <begin position="258"/>
        <end position="280"/>
    </location>
</feature>
<dbReference type="InterPro" id="IPR051258">
    <property type="entry name" value="Diverse_Substrate_Transporter"/>
</dbReference>
<evidence type="ECO:0000256" key="7">
    <source>
        <dbReference type="SAM" id="Phobius"/>
    </source>
</evidence>
<organism evidence="8 9">
    <name type="scientific">Coccomyxa subellipsoidea</name>
    <dbReference type="NCBI Taxonomy" id="248742"/>
    <lineage>
        <taxon>Eukaryota</taxon>
        <taxon>Viridiplantae</taxon>
        <taxon>Chlorophyta</taxon>
        <taxon>core chlorophytes</taxon>
        <taxon>Trebouxiophyceae</taxon>
        <taxon>Trebouxiophyceae incertae sedis</taxon>
        <taxon>Coccomyxaceae</taxon>
        <taxon>Coccomyxa</taxon>
    </lineage>
</organism>
<evidence type="ECO:0000256" key="6">
    <source>
        <dbReference type="SAM" id="MobiDB-lite"/>
    </source>
</evidence>
<feature type="transmembrane region" description="Helical" evidence="7">
    <location>
        <begin position="383"/>
        <end position="406"/>
    </location>
</feature>
<evidence type="ECO:0000256" key="4">
    <source>
        <dbReference type="ARBA" id="ARBA00022989"/>
    </source>
</evidence>
<keyword evidence="3 7" id="KW-0812">Transmembrane</keyword>
<comment type="subcellular location">
    <subcellularLocation>
        <location evidence="1">Cell membrane</location>
        <topology evidence="1">Multi-pass membrane protein</topology>
    </subcellularLocation>
</comment>
<name>A0ABR2Z039_9CHLO</name>
<keyword evidence="4 7" id="KW-1133">Transmembrane helix</keyword>
<reference evidence="8 9" key="1">
    <citation type="journal article" date="2024" name="Nat. Commun.">
        <title>Phylogenomics reveals the evolutionary origins of lichenization in chlorophyte algae.</title>
        <authorList>
            <person name="Puginier C."/>
            <person name="Libourel C."/>
            <person name="Otte J."/>
            <person name="Skaloud P."/>
            <person name="Haon M."/>
            <person name="Grisel S."/>
            <person name="Petersen M."/>
            <person name="Berrin J.G."/>
            <person name="Delaux P.M."/>
            <person name="Dal Grande F."/>
            <person name="Keller J."/>
        </authorList>
    </citation>
    <scope>NUCLEOTIDE SEQUENCE [LARGE SCALE GENOMIC DNA]</scope>
    <source>
        <strain evidence="8 9">SAG 216-7</strain>
    </source>
</reference>
<feature type="transmembrane region" description="Helical" evidence="7">
    <location>
        <begin position="286"/>
        <end position="305"/>
    </location>
</feature>
<comment type="caution">
    <text evidence="8">The sequence shown here is derived from an EMBL/GenBank/DDBJ whole genome shotgun (WGS) entry which is preliminary data.</text>
</comment>
<dbReference type="Proteomes" id="UP001491310">
    <property type="component" value="Unassembled WGS sequence"/>
</dbReference>
<keyword evidence="2" id="KW-1003">Cell membrane</keyword>